<gene>
    <name evidence="2" type="ORF">LSTR_LSTR000256</name>
</gene>
<evidence type="ECO:0000313" key="2">
    <source>
        <dbReference type="EMBL" id="RZF41542.1"/>
    </source>
</evidence>
<keyword evidence="3" id="KW-1185">Reference proteome</keyword>
<comment type="caution">
    <text evidence="2">The sequence shown here is derived from an EMBL/GenBank/DDBJ whole genome shotgun (WGS) entry which is preliminary data.</text>
</comment>
<dbReference type="OrthoDB" id="10569370at2759"/>
<protein>
    <submittedName>
        <fullName evidence="2">Uncharacterized protein</fullName>
    </submittedName>
</protein>
<name>A0A482X768_LAOST</name>
<organism evidence="2 3">
    <name type="scientific">Laodelphax striatellus</name>
    <name type="common">Small brown planthopper</name>
    <name type="synonym">Delphax striatella</name>
    <dbReference type="NCBI Taxonomy" id="195883"/>
    <lineage>
        <taxon>Eukaryota</taxon>
        <taxon>Metazoa</taxon>
        <taxon>Ecdysozoa</taxon>
        <taxon>Arthropoda</taxon>
        <taxon>Hexapoda</taxon>
        <taxon>Insecta</taxon>
        <taxon>Pterygota</taxon>
        <taxon>Neoptera</taxon>
        <taxon>Paraneoptera</taxon>
        <taxon>Hemiptera</taxon>
        <taxon>Auchenorrhyncha</taxon>
        <taxon>Fulgoroidea</taxon>
        <taxon>Delphacidae</taxon>
        <taxon>Criomorphinae</taxon>
        <taxon>Laodelphax</taxon>
    </lineage>
</organism>
<proteinExistence type="predicted"/>
<evidence type="ECO:0000256" key="1">
    <source>
        <dbReference type="SAM" id="SignalP"/>
    </source>
</evidence>
<evidence type="ECO:0000313" key="3">
    <source>
        <dbReference type="Proteomes" id="UP000291343"/>
    </source>
</evidence>
<sequence>MMKSMIVFCFLLISAVLAAPPRQIKRSPGPKPQYSSEEFYGWGGHRPHYGHYEHHGPYGYHDHYHGHHDGIHHYGYGSHHGHNSGLNFGIGFNL</sequence>
<dbReference type="Proteomes" id="UP000291343">
    <property type="component" value="Unassembled WGS sequence"/>
</dbReference>
<accession>A0A482X768</accession>
<dbReference type="AlphaFoldDB" id="A0A482X768"/>
<feature type="signal peptide" evidence="1">
    <location>
        <begin position="1"/>
        <end position="18"/>
    </location>
</feature>
<dbReference type="InParanoid" id="A0A482X768"/>
<reference evidence="2 3" key="1">
    <citation type="journal article" date="2017" name="Gigascience">
        <title>Genome sequence of the small brown planthopper, Laodelphax striatellus.</title>
        <authorList>
            <person name="Zhu J."/>
            <person name="Jiang F."/>
            <person name="Wang X."/>
            <person name="Yang P."/>
            <person name="Bao Y."/>
            <person name="Zhao W."/>
            <person name="Wang W."/>
            <person name="Lu H."/>
            <person name="Wang Q."/>
            <person name="Cui N."/>
            <person name="Li J."/>
            <person name="Chen X."/>
            <person name="Luo L."/>
            <person name="Yu J."/>
            <person name="Kang L."/>
            <person name="Cui F."/>
        </authorList>
    </citation>
    <scope>NUCLEOTIDE SEQUENCE [LARGE SCALE GENOMIC DNA]</scope>
    <source>
        <strain evidence="2">Lst14</strain>
    </source>
</reference>
<dbReference type="EMBL" id="QKKF02016774">
    <property type="protein sequence ID" value="RZF41542.1"/>
    <property type="molecule type" value="Genomic_DNA"/>
</dbReference>
<keyword evidence="1" id="KW-0732">Signal</keyword>
<feature type="chain" id="PRO_5019827867" evidence="1">
    <location>
        <begin position="19"/>
        <end position="94"/>
    </location>
</feature>